<dbReference type="Proteomes" id="UP000030016">
    <property type="component" value="Unassembled WGS sequence"/>
</dbReference>
<dbReference type="InterPro" id="IPR000182">
    <property type="entry name" value="GNAT_dom"/>
</dbReference>
<feature type="domain" description="N-acetyltransferase" evidence="1">
    <location>
        <begin position="159"/>
        <end position="289"/>
    </location>
</feature>
<protein>
    <submittedName>
        <fullName evidence="2">Acetyltransferase</fullName>
    </submittedName>
</protein>
<dbReference type="InterPro" id="IPR016181">
    <property type="entry name" value="Acyl_CoA_acyltransferase"/>
</dbReference>
<dbReference type="RefSeq" id="WP_039249109.1">
    <property type="nucleotide sequence ID" value="NZ_JDRX01000005.1"/>
</dbReference>
<dbReference type="AlphaFoldDB" id="A0AA89CP48"/>
<gene>
    <name evidence="2" type="ORF">Z969_03450</name>
</gene>
<name>A0AA89CP48_CLONO</name>
<reference evidence="2 3" key="1">
    <citation type="submission" date="2014-01" db="EMBL/GenBank/DDBJ databases">
        <title>Plasmidome dynamics in the species complex Clostridium novyi sensu lato converts strains of independent lineages into distinctly different pathogens.</title>
        <authorList>
            <person name="Skarin H."/>
            <person name="Segerman B."/>
        </authorList>
    </citation>
    <scope>NUCLEOTIDE SEQUENCE [LARGE SCALE GENOMIC DNA]</scope>
    <source>
        <strain evidence="2 3">4570</strain>
    </source>
</reference>
<organism evidence="2 3">
    <name type="scientific">Clostridium novyi A str. 4570</name>
    <dbReference type="NCBI Taxonomy" id="1444290"/>
    <lineage>
        <taxon>Bacteria</taxon>
        <taxon>Bacillati</taxon>
        <taxon>Bacillota</taxon>
        <taxon>Clostridia</taxon>
        <taxon>Eubacteriales</taxon>
        <taxon>Clostridiaceae</taxon>
        <taxon>Clostridium</taxon>
    </lineage>
</organism>
<evidence type="ECO:0000313" key="2">
    <source>
        <dbReference type="EMBL" id="KGN02823.1"/>
    </source>
</evidence>
<dbReference type="PROSITE" id="PS51186">
    <property type="entry name" value="GNAT"/>
    <property type="match status" value="1"/>
</dbReference>
<sequence>MYTLEALTKENLNEFTKLNDFRTNFNKLNKDFWQSYYTLNNVQFLLLRKKIKLLKKDFKYIGYVWIGSKVNNIHRINSMYIVENDNILNDYSYLINNLDLSYPTIYTCEKNHYNFDILNKMGFKKIHGIMEMSQNLNSIKEMYVPSDIKFKKFIRGKDEAIRCFLQNTIFESKNRLPLTIKDIYYDEMQDYYLEDSAIFLKQGNSYIGYGQIIEKSKIPFIVNLGILPQYQNQGYGTLLLKYLLNMLYKKKKSFVKINVDPKNIRALELYKLLNFKEDFERSKWYLSNI</sequence>
<accession>A0AA89CP48</accession>
<evidence type="ECO:0000313" key="3">
    <source>
        <dbReference type="Proteomes" id="UP000030016"/>
    </source>
</evidence>
<evidence type="ECO:0000259" key="1">
    <source>
        <dbReference type="PROSITE" id="PS51186"/>
    </source>
</evidence>
<dbReference type="GO" id="GO:0016747">
    <property type="term" value="F:acyltransferase activity, transferring groups other than amino-acyl groups"/>
    <property type="evidence" value="ECO:0007669"/>
    <property type="project" value="InterPro"/>
</dbReference>
<dbReference type="EMBL" id="JDRX01000005">
    <property type="protein sequence ID" value="KGN02823.1"/>
    <property type="molecule type" value="Genomic_DNA"/>
</dbReference>
<comment type="caution">
    <text evidence="2">The sequence shown here is derived from an EMBL/GenBank/DDBJ whole genome shotgun (WGS) entry which is preliminary data.</text>
</comment>
<dbReference type="Gene3D" id="3.40.630.30">
    <property type="match status" value="1"/>
</dbReference>
<dbReference type="SUPFAM" id="SSF55729">
    <property type="entry name" value="Acyl-CoA N-acyltransferases (Nat)"/>
    <property type="match status" value="1"/>
</dbReference>
<proteinExistence type="predicted"/>
<dbReference type="Pfam" id="PF00583">
    <property type="entry name" value="Acetyltransf_1"/>
    <property type="match status" value="1"/>
</dbReference>